<evidence type="ECO:0000313" key="9">
    <source>
        <dbReference type="EMBL" id="SHE50433.1"/>
    </source>
</evidence>
<evidence type="ECO:0000256" key="3">
    <source>
        <dbReference type="ARBA" id="ARBA00022448"/>
    </source>
</evidence>
<feature type="transmembrane region" description="Helical" evidence="8">
    <location>
        <begin position="287"/>
        <end position="306"/>
    </location>
</feature>
<evidence type="ECO:0000256" key="4">
    <source>
        <dbReference type="ARBA" id="ARBA00022475"/>
    </source>
</evidence>
<dbReference type="Proteomes" id="UP000184088">
    <property type="component" value="Unassembled WGS sequence"/>
</dbReference>
<dbReference type="Pfam" id="PF01594">
    <property type="entry name" value="AI-2E_transport"/>
    <property type="match status" value="1"/>
</dbReference>
<accession>A0A1M4U185</accession>
<comment type="subcellular location">
    <subcellularLocation>
        <location evidence="1">Cell membrane</location>
        <topology evidence="1">Multi-pass membrane protein</topology>
    </subcellularLocation>
</comment>
<reference evidence="9 10" key="1">
    <citation type="submission" date="2016-11" db="EMBL/GenBank/DDBJ databases">
        <authorList>
            <person name="Jaros S."/>
            <person name="Januszkiewicz K."/>
            <person name="Wedrychowicz H."/>
        </authorList>
    </citation>
    <scope>NUCLEOTIDE SEQUENCE [LARGE SCALE GENOMIC DNA]</scope>
    <source>
        <strain evidence="9 10">DSM 17918</strain>
    </source>
</reference>
<evidence type="ECO:0000256" key="7">
    <source>
        <dbReference type="ARBA" id="ARBA00023136"/>
    </source>
</evidence>
<dbReference type="GO" id="GO:0055085">
    <property type="term" value="P:transmembrane transport"/>
    <property type="evidence" value="ECO:0007669"/>
    <property type="project" value="TreeGrafter"/>
</dbReference>
<feature type="transmembrane region" description="Helical" evidence="8">
    <location>
        <begin position="312"/>
        <end position="333"/>
    </location>
</feature>
<proteinExistence type="inferred from homology"/>
<evidence type="ECO:0000256" key="8">
    <source>
        <dbReference type="SAM" id="Phobius"/>
    </source>
</evidence>
<keyword evidence="5 8" id="KW-0812">Transmembrane</keyword>
<keyword evidence="10" id="KW-1185">Reference proteome</keyword>
<dbReference type="InterPro" id="IPR002549">
    <property type="entry name" value="AI-2E-like"/>
</dbReference>
<gene>
    <name evidence="9" type="ORF">SAMN02746089_00352</name>
</gene>
<feature type="transmembrane region" description="Helical" evidence="8">
    <location>
        <begin position="250"/>
        <end position="275"/>
    </location>
</feature>
<evidence type="ECO:0000256" key="6">
    <source>
        <dbReference type="ARBA" id="ARBA00022989"/>
    </source>
</evidence>
<feature type="transmembrane region" description="Helical" evidence="8">
    <location>
        <begin position="206"/>
        <end position="238"/>
    </location>
</feature>
<evidence type="ECO:0000256" key="2">
    <source>
        <dbReference type="ARBA" id="ARBA00009773"/>
    </source>
</evidence>
<dbReference type="OrthoDB" id="9793390at2"/>
<comment type="similarity">
    <text evidence="2">Belongs to the autoinducer-2 exporter (AI-2E) (TC 2.A.86) family.</text>
</comment>
<dbReference type="PANTHER" id="PTHR21716:SF53">
    <property type="entry name" value="PERMEASE PERM-RELATED"/>
    <property type="match status" value="1"/>
</dbReference>
<dbReference type="STRING" id="1121256.SAMN02746089_00352"/>
<feature type="transmembrane region" description="Helical" evidence="8">
    <location>
        <begin position="60"/>
        <end position="82"/>
    </location>
</feature>
<dbReference type="PANTHER" id="PTHR21716">
    <property type="entry name" value="TRANSMEMBRANE PROTEIN"/>
    <property type="match status" value="1"/>
</dbReference>
<evidence type="ECO:0000256" key="5">
    <source>
        <dbReference type="ARBA" id="ARBA00022692"/>
    </source>
</evidence>
<name>A0A1M4U185_9THEO</name>
<feature type="transmembrane region" description="Helical" evidence="8">
    <location>
        <begin position="5"/>
        <end position="22"/>
    </location>
</feature>
<keyword evidence="7 8" id="KW-0472">Membrane</keyword>
<keyword evidence="4" id="KW-1003">Cell membrane</keyword>
<dbReference type="GO" id="GO:0005886">
    <property type="term" value="C:plasma membrane"/>
    <property type="evidence" value="ECO:0007669"/>
    <property type="project" value="UniProtKB-SubCell"/>
</dbReference>
<evidence type="ECO:0000313" key="10">
    <source>
        <dbReference type="Proteomes" id="UP000184088"/>
    </source>
</evidence>
<feature type="transmembrane region" description="Helical" evidence="8">
    <location>
        <begin position="28"/>
        <end position="48"/>
    </location>
</feature>
<protein>
    <submittedName>
        <fullName evidence="9">Predicted PurR-regulated permease PerM</fullName>
    </submittedName>
</protein>
<dbReference type="RefSeq" id="WP_073341376.1">
    <property type="nucleotide sequence ID" value="NZ_FQVH01000002.1"/>
</dbReference>
<keyword evidence="3" id="KW-0813">Transport</keyword>
<dbReference type="AlphaFoldDB" id="A0A1M4U185"/>
<sequence length="339" mass="37970">MKKYIMIFLLIFTIAFIFIYRIKLKKVLMPFLLASIMAYILMPAVNWLTQKKFSRLKAIIIVYGIIILVFSLIVYYIIPLILGEISQAGTLLPYYFKLFNDIEKIVQKRYSEYLPPQLETAIIDNIGKINKQISVIIGNGIKTLISIMSQSVNFILSPIIAFYILKDSKYLYEQFLMLFPGRYRQTISELLKEIDKVIKGFVNGQLLVALFVAIVTSIGLYAIGLNFAILIGIIAGILNIVPYLGPIVSGGLAVIAGLIQSPYKALSAVVIFIIVHQIESGILSPKIVGESVGLHPVVIIFSLLIGEEFFGVWGMFFAIPVVATIKVILNYIVDNMDMV</sequence>
<dbReference type="EMBL" id="FQVH01000002">
    <property type="protein sequence ID" value="SHE50433.1"/>
    <property type="molecule type" value="Genomic_DNA"/>
</dbReference>
<keyword evidence="6 8" id="KW-1133">Transmembrane helix</keyword>
<evidence type="ECO:0000256" key="1">
    <source>
        <dbReference type="ARBA" id="ARBA00004651"/>
    </source>
</evidence>
<feature type="transmembrane region" description="Helical" evidence="8">
    <location>
        <begin position="144"/>
        <end position="165"/>
    </location>
</feature>
<organism evidence="9 10">
    <name type="scientific">Caldanaerobius fijiensis DSM 17918</name>
    <dbReference type="NCBI Taxonomy" id="1121256"/>
    <lineage>
        <taxon>Bacteria</taxon>
        <taxon>Bacillati</taxon>
        <taxon>Bacillota</taxon>
        <taxon>Clostridia</taxon>
        <taxon>Thermoanaerobacterales</taxon>
        <taxon>Thermoanaerobacteraceae</taxon>
        <taxon>Caldanaerobius</taxon>
    </lineage>
</organism>